<name>A0A1F5SYF3_9BACT</name>
<dbReference type="Proteomes" id="UP000179001">
    <property type="component" value="Unassembled WGS sequence"/>
</dbReference>
<keyword evidence="1" id="KW-0472">Membrane</keyword>
<keyword evidence="1" id="KW-1133">Transmembrane helix</keyword>
<organism evidence="2 3">
    <name type="scientific">Candidatus Falkowbacteria bacterium RIFOXYC2_FULL_36_12</name>
    <dbReference type="NCBI Taxonomy" id="1798002"/>
    <lineage>
        <taxon>Bacteria</taxon>
        <taxon>Candidatus Falkowiibacteriota</taxon>
    </lineage>
</organism>
<dbReference type="STRING" id="1798002.A2478_04515"/>
<protein>
    <submittedName>
        <fullName evidence="2">Uncharacterized protein</fullName>
    </submittedName>
</protein>
<evidence type="ECO:0000313" key="2">
    <source>
        <dbReference type="EMBL" id="OGF31720.1"/>
    </source>
</evidence>
<gene>
    <name evidence="2" type="ORF">A2478_04515</name>
</gene>
<dbReference type="AlphaFoldDB" id="A0A1F5SYF3"/>
<dbReference type="EMBL" id="MFGJ01000007">
    <property type="protein sequence ID" value="OGF31720.1"/>
    <property type="molecule type" value="Genomic_DNA"/>
</dbReference>
<sequence length="153" mass="17818">MENSWYIVIILCTLIIVCALLFLAYKRRLFREYRRFMVESELIFFACEVAGSTDAHNSAHNRFDYNRLASKYYLPPSDLPLKQYLDAYEIAYKLQLRDAESLVAIYQYLNARYKFGGDLTVVTACAEKLDTDKLGKFLTEFISCGKKINLKAY</sequence>
<accession>A0A1F5SYF3</accession>
<feature type="transmembrane region" description="Helical" evidence="1">
    <location>
        <begin position="6"/>
        <end position="25"/>
    </location>
</feature>
<evidence type="ECO:0000256" key="1">
    <source>
        <dbReference type="SAM" id="Phobius"/>
    </source>
</evidence>
<proteinExistence type="predicted"/>
<reference evidence="2 3" key="1">
    <citation type="journal article" date="2016" name="Nat. Commun.">
        <title>Thousands of microbial genomes shed light on interconnected biogeochemical processes in an aquifer system.</title>
        <authorList>
            <person name="Anantharaman K."/>
            <person name="Brown C.T."/>
            <person name="Hug L.A."/>
            <person name="Sharon I."/>
            <person name="Castelle C.J."/>
            <person name="Probst A.J."/>
            <person name="Thomas B.C."/>
            <person name="Singh A."/>
            <person name="Wilkins M.J."/>
            <person name="Karaoz U."/>
            <person name="Brodie E.L."/>
            <person name="Williams K.H."/>
            <person name="Hubbard S.S."/>
            <person name="Banfield J.F."/>
        </authorList>
    </citation>
    <scope>NUCLEOTIDE SEQUENCE [LARGE SCALE GENOMIC DNA]</scope>
</reference>
<evidence type="ECO:0000313" key="3">
    <source>
        <dbReference type="Proteomes" id="UP000179001"/>
    </source>
</evidence>
<comment type="caution">
    <text evidence="2">The sequence shown here is derived from an EMBL/GenBank/DDBJ whole genome shotgun (WGS) entry which is preliminary data.</text>
</comment>
<keyword evidence="1" id="KW-0812">Transmembrane</keyword>